<dbReference type="Proteomes" id="UP000076079">
    <property type="component" value="Chromosome"/>
</dbReference>
<reference evidence="2" key="2">
    <citation type="submission" date="2016-04" db="EMBL/GenBank/DDBJ databases">
        <title>First Complete Genome Sequence of a Subdivision 6 Acidobacterium.</title>
        <authorList>
            <person name="Huang S."/>
            <person name="Vieira S."/>
            <person name="Bunk B."/>
            <person name="Riedel T."/>
            <person name="Sproeer C."/>
            <person name="Overmann J."/>
        </authorList>
    </citation>
    <scope>NUCLEOTIDE SEQUENCE [LARGE SCALE GENOMIC DNA]</scope>
    <source>
        <strain evidence="2">DSM 100886 HEG_-6_39</strain>
    </source>
</reference>
<dbReference type="AlphaFoldDB" id="A0A143PW97"/>
<keyword evidence="1" id="KW-0378">Hydrolase</keyword>
<dbReference type="InterPro" id="IPR029058">
    <property type="entry name" value="AB_hydrolase_fold"/>
</dbReference>
<evidence type="ECO:0000313" key="1">
    <source>
        <dbReference type="EMBL" id="AMY12453.1"/>
    </source>
</evidence>
<gene>
    <name evidence="1" type="ORF">LuPra_05728</name>
</gene>
<name>A0A143PW97_LUTPR</name>
<dbReference type="EMBL" id="CP015136">
    <property type="protein sequence ID" value="AMY12453.1"/>
    <property type="molecule type" value="Genomic_DNA"/>
</dbReference>
<protein>
    <submittedName>
        <fullName evidence="1">Alpha/beta hydrolase family protein</fullName>
    </submittedName>
</protein>
<evidence type="ECO:0000313" key="2">
    <source>
        <dbReference type="Proteomes" id="UP000076079"/>
    </source>
</evidence>
<organism evidence="1 2">
    <name type="scientific">Luteitalea pratensis</name>
    <dbReference type="NCBI Taxonomy" id="1855912"/>
    <lineage>
        <taxon>Bacteria</taxon>
        <taxon>Pseudomonadati</taxon>
        <taxon>Acidobacteriota</taxon>
        <taxon>Vicinamibacteria</taxon>
        <taxon>Vicinamibacterales</taxon>
        <taxon>Vicinamibacteraceae</taxon>
        <taxon>Luteitalea</taxon>
    </lineage>
</organism>
<dbReference type="GO" id="GO:0016787">
    <property type="term" value="F:hydrolase activity"/>
    <property type="evidence" value="ECO:0007669"/>
    <property type="project" value="UniProtKB-KW"/>
</dbReference>
<dbReference type="InterPro" id="IPR058111">
    <property type="entry name" value="RcgR-like"/>
</dbReference>
<dbReference type="SUPFAM" id="SSF53474">
    <property type="entry name" value="alpha/beta-Hydrolases"/>
    <property type="match status" value="1"/>
</dbReference>
<keyword evidence="2" id="KW-1185">Reference proteome</keyword>
<dbReference type="STRING" id="1855912.LuPra_05728"/>
<accession>A0A143PW97</accession>
<dbReference type="Gene3D" id="3.40.50.1820">
    <property type="entry name" value="alpha/beta hydrolase"/>
    <property type="match status" value="1"/>
</dbReference>
<reference evidence="1 2" key="1">
    <citation type="journal article" date="2016" name="Genome Announc.">
        <title>First Complete Genome Sequence of a Subdivision 6 Acidobacterium Strain.</title>
        <authorList>
            <person name="Huang S."/>
            <person name="Vieira S."/>
            <person name="Bunk B."/>
            <person name="Riedel T."/>
            <person name="Sproer C."/>
            <person name="Overmann J."/>
        </authorList>
    </citation>
    <scope>NUCLEOTIDE SEQUENCE [LARGE SCALE GENOMIC DNA]</scope>
    <source>
        <strain evidence="2">DSM 100886 HEG_-6_39</strain>
    </source>
</reference>
<dbReference type="KEGG" id="abac:LuPra_05728"/>
<proteinExistence type="predicted"/>
<sequence length="397" mass="44647">MAHAPPAPTNLASVLDIFRIAAFQHGRSRALGGRAREIGCWSPAATRGPAPPLCYAGWMIRWAFHRWEEALHKRGTDRLVRDFDWGLDWLDDLPDMPGSAAASPAAKLEAYAAWAVTHSEQFFASTDAPGHDLDRHGHLRFPSEIVTPHAENNIVHARLYRAKEDRGRAVVVLPQWNSDADGHVGLCKVFNRAGLTALRLSKPYHDWRKPHELQRADYIVSSNVGRTLQVCRQAVLDARRAVGFLHAQGYSSIGICGTSLGSCLSMLTAAHEPRIKAMALNHISPFFADVVWEGLSTRHVRQGLDGHVDVDTLRRIWAPISPQPYLERVRHIRTLLVYAQYDLTFPLRLSRSFVQEFRDRGIPHRLAVLPCGHYSTGKSPFKFLDGYWLTKFLVRAL</sequence>
<dbReference type="NCBIfam" id="NF047337">
    <property type="entry name" value="hydrolase_RcgR"/>
    <property type="match status" value="1"/>
</dbReference>